<accession>A0A137P2J5</accession>
<dbReference type="PANTHER" id="PTHR11814">
    <property type="entry name" value="SULFATE TRANSPORTER"/>
    <property type="match status" value="1"/>
</dbReference>
<dbReference type="InterPro" id="IPR001902">
    <property type="entry name" value="SLC26A/SulP_fam"/>
</dbReference>
<evidence type="ECO:0000313" key="7">
    <source>
        <dbReference type="EMBL" id="KXN69124.1"/>
    </source>
</evidence>
<evidence type="ECO:0000313" key="8">
    <source>
        <dbReference type="Proteomes" id="UP000070444"/>
    </source>
</evidence>
<dbReference type="OMA" id="CFQPQEN"/>
<proteinExistence type="predicted"/>
<dbReference type="STRING" id="796925.A0A137P2J5"/>
<organism evidence="7 8">
    <name type="scientific">Conidiobolus coronatus (strain ATCC 28846 / CBS 209.66 / NRRL 28638)</name>
    <name type="common">Delacroixia coronata</name>
    <dbReference type="NCBI Taxonomy" id="796925"/>
    <lineage>
        <taxon>Eukaryota</taxon>
        <taxon>Fungi</taxon>
        <taxon>Fungi incertae sedis</taxon>
        <taxon>Zoopagomycota</taxon>
        <taxon>Entomophthoromycotina</taxon>
        <taxon>Entomophthoromycetes</taxon>
        <taxon>Entomophthorales</taxon>
        <taxon>Ancylistaceae</taxon>
        <taxon>Conidiobolus</taxon>
    </lineage>
</organism>
<name>A0A137P2J5_CONC2</name>
<feature type="transmembrane region" description="Helical" evidence="5">
    <location>
        <begin position="230"/>
        <end position="253"/>
    </location>
</feature>
<dbReference type="InterPro" id="IPR002645">
    <property type="entry name" value="STAS_dom"/>
</dbReference>
<dbReference type="NCBIfam" id="TIGR00815">
    <property type="entry name" value="sulP"/>
    <property type="match status" value="1"/>
</dbReference>
<dbReference type="Gene3D" id="3.30.750.24">
    <property type="entry name" value="STAS domain"/>
    <property type="match status" value="1"/>
</dbReference>
<dbReference type="CDD" id="cd07042">
    <property type="entry name" value="STAS_SulP_like_sulfate_transporter"/>
    <property type="match status" value="1"/>
</dbReference>
<protein>
    <submittedName>
        <fullName evidence="7">Sulfate permease</fullName>
    </submittedName>
</protein>
<dbReference type="SUPFAM" id="SSF52091">
    <property type="entry name" value="SpoIIaa-like"/>
    <property type="match status" value="1"/>
</dbReference>
<feature type="transmembrane region" description="Helical" evidence="5">
    <location>
        <begin position="388"/>
        <end position="406"/>
    </location>
</feature>
<feature type="domain" description="STAS" evidence="6">
    <location>
        <begin position="484"/>
        <end position="671"/>
    </location>
</feature>
<dbReference type="OrthoDB" id="288203at2759"/>
<gene>
    <name evidence="7" type="ORF">CONCODRAFT_8511</name>
</gene>
<sequence>MGLQLEEYRPQVEEAVRVTRKNTRRQGERAKRKFGPYLKSLVPSIGWIPKYNLSWLAGDLMAGLTVGTMIVPQALAYGKLTGLNAEYALYTSLVGGIAYSFFGTCRETSIGPTAVISLMVGHAIEDIKERTDFTGGEIAPVMCCICGILSIILGVLRLGFIMEFISNPVILGFTTGSAFTIILTQIAGLLGIPHVNTHAPTIELIKDLVENVRDINWVNLVLGLSSLIKIFQYLQIGSFAIAVILFTLIAFLVKLTHPDLEMNLVGKLKPGIIVALPSSNHNLWATVFPYCIPITAIMLLENLAVGKTFSKAGGYSISVSQEMVGLGMANFAGSFFSAFPGTGGLCRCVVQSRAGAKTPLAGGFTGIVVIIAILFMTPVFSYVPLPTLAAMIVIAAKKLIMSYSTVRKLFKMDKMDFVLCLICLLTTFFGGSQLGIYIALGLSFFILIVRIAHPHLSVLYKVIENNDHYVDRKNPDFAKESPLPGVIIFRPKESILFPNIEYLKNSMMNVILEETMSKAPPQDPKDQPWSDDLSAKGDALRLMRSKKLGVPPVSPDQLPPLVAVVLDMTGVNRIDASGLQGLIDFKERCATYSGLNNSIIQVKCVDEESSQNTECPGFDLYFVTNDPDLIRKLTESGLVGSVVIEPTDSKGEKCIHGNLLHSTVGRAVEAILG</sequence>
<dbReference type="Pfam" id="PF00916">
    <property type="entry name" value="Sulfate_transp"/>
    <property type="match status" value="1"/>
</dbReference>
<comment type="subcellular location">
    <subcellularLocation>
        <location evidence="1">Membrane</location>
        <topology evidence="1">Multi-pass membrane protein</topology>
    </subcellularLocation>
</comment>
<dbReference type="EMBL" id="KQ964547">
    <property type="protein sequence ID" value="KXN69124.1"/>
    <property type="molecule type" value="Genomic_DNA"/>
</dbReference>
<dbReference type="GO" id="GO:0016020">
    <property type="term" value="C:membrane"/>
    <property type="evidence" value="ECO:0007669"/>
    <property type="project" value="UniProtKB-SubCell"/>
</dbReference>
<reference evidence="7 8" key="1">
    <citation type="journal article" date="2015" name="Genome Biol. Evol.">
        <title>Phylogenomic analyses indicate that early fungi evolved digesting cell walls of algal ancestors of land plants.</title>
        <authorList>
            <person name="Chang Y."/>
            <person name="Wang S."/>
            <person name="Sekimoto S."/>
            <person name="Aerts A.L."/>
            <person name="Choi C."/>
            <person name="Clum A."/>
            <person name="LaButti K.M."/>
            <person name="Lindquist E.A."/>
            <person name="Yee Ngan C."/>
            <person name="Ohm R.A."/>
            <person name="Salamov A.A."/>
            <person name="Grigoriev I.V."/>
            <person name="Spatafora J.W."/>
            <person name="Berbee M.L."/>
        </authorList>
    </citation>
    <scope>NUCLEOTIDE SEQUENCE [LARGE SCALE GENOMIC DNA]</scope>
    <source>
        <strain evidence="7 8">NRRL 28638</strain>
    </source>
</reference>
<feature type="transmembrane region" description="Helical" evidence="5">
    <location>
        <begin position="418"/>
        <end position="449"/>
    </location>
</feature>
<feature type="transmembrane region" description="Helical" evidence="5">
    <location>
        <begin position="138"/>
        <end position="158"/>
    </location>
</feature>
<evidence type="ECO:0000256" key="2">
    <source>
        <dbReference type="ARBA" id="ARBA00022692"/>
    </source>
</evidence>
<keyword evidence="3 5" id="KW-1133">Transmembrane helix</keyword>
<evidence type="ECO:0000256" key="4">
    <source>
        <dbReference type="ARBA" id="ARBA00023136"/>
    </source>
</evidence>
<evidence type="ECO:0000256" key="3">
    <source>
        <dbReference type="ARBA" id="ARBA00022989"/>
    </source>
</evidence>
<dbReference type="PROSITE" id="PS50801">
    <property type="entry name" value="STAS"/>
    <property type="match status" value="1"/>
</dbReference>
<keyword evidence="8" id="KW-1185">Reference proteome</keyword>
<feature type="transmembrane region" description="Helical" evidence="5">
    <location>
        <begin position="360"/>
        <end position="382"/>
    </location>
</feature>
<dbReference type="InterPro" id="IPR036513">
    <property type="entry name" value="STAS_dom_sf"/>
</dbReference>
<dbReference type="InterPro" id="IPR011547">
    <property type="entry name" value="SLC26A/SulP_dom"/>
</dbReference>
<evidence type="ECO:0000256" key="1">
    <source>
        <dbReference type="ARBA" id="ARBA00004141"/>
    </source>
</evidence>
<keyword evidence="4 5" id="KW-0472">Membrane</keyword>
<keyword evidence="2 5" id="KW-0812">Transmembrane</keyword>
<dbReference type="Proteomes" id="UP000070444">
    <property type="component" value="Unassembled WGS sequence"/>
</dbReference>
<dbReference type="GO" id="GO:0055085">
    <property type="term" value="P:transmembrane transport"/>
    <property type="evidence" value="ECO:0007669"/>
    <property type="project" value="InterPro"/>
</dbReference>
<evidence type="ECO:0000256" key="5">
    <source>
        <dbReference type="SAM" id="Phobius"/>
    </source>
</evidence>
<dbReference type="Pfam" id="PF01740">
    <property type="entry name" value="STAS"/>
    <property type="match status" value="1"/>
</dbReference>
<feature type="transmembrane region" description="Helical" evidence="5">
    <location>
        <begin position="170"/>
        <end position="192"/>
    </location>
</feature>
<evidence type="ECO:0000259" key="6">
    <source>
        <dbReference type="PROSITE" id="PS50801"/>
    </source>
</evidence>
<dbReference type="AlphaFoldDB" id="A0A137P2J5"/>